<evidence type="ECO:0000256" key="1">
    <source>
        <dbReference type="SAM" id="Phobius"/>
    </source>
</evidence>
<dbReference type="EMBL" id="LJIX01000006">
    <property type="protein sequence ID" value="KQL21352.1"/>
    <property type="molecule type" value="Genomic_DNA"/>
</dbReference>
<dbReference type="Proteomes" id="UP000050996">
    <property type="component" value="Unassembled WGS sequence"/>
</dbReference>
<feature type="transmembrane region" description="Helical" evidence="1">
    <location>
        <begin position="228"/>
        <end position="244"/>
    </location>
</feature>
<feature type="transmembrane region" description="Helical" evidence="1">
    <location>
        <begin position="69"/>
        <end position="92"/>
    </location>
</feature>
<reference evidence="2 3" key="1">
    <citation type="submission" date="2015-09" db="EMBL/GenBank/DDBJ databases">
        <title>Genome sequencing project for genomic taxonomy and phylogenomics of Bacillus-like bacteria.</title>
        <authorList>
            <person name="Liu B."/>
            <person name="Wang J."/>
            <person name="Zhu Y."/>
            <person name="Liu G."/>
            <person name="Chen Q."/>
            <person name="Chen Z."/>
            <person name="Lan J."/>
            <person name="Che J."/>
            <person name="Ge C."/>
            <person name="Shi H."/>
            <person name="Pan Z."/>
            <person name="Liu X."/>
        </authorList>
    </citation>
    <scope>NUCLEOTIDE SEQUENCE [LARGE SCALE GENOMIC DNA]</scope>
    <source>
        <strain evidence="2 3">FJAT-18043</strain>
    </source>
</reference>
<protein>
    <recommendedName>
        <fullName evidence="4">Oligosaccharide repeat unit polymerase</fullName>
    </recommendedName>
</protein>
<dbReference type="AlphaFoldDB" id="A0A0Q3QUS0"/>
<name>A0A0Q3QUS0_9BACI</name>
<feature type="transmembrane region" description="Helical" evidence="1">
    <location>
        <begin position="366"/>
        <end position="390"/>
    </location>
</feature>
<feature type="transmembrane region" description="Helical" evidence="1">
    <location>
        <begin position="256"/>
        <end position="274"/>
    </location>
</feature>
<proteinExistence type="predicted"/>
<gene>
    <name evidence="2" type="ORF">AN957_24195</name>
</gene>
<keyword evidence="1" id="KW-1133">Transmembrane helix</keyword>
<feature type="transmembrane region" description="Helical" evidence="1">
    <location>
        <begin position="397"/>
        <end position="418"/>
    </location>
</feature>
<feature type="transmembrane region" description="Helical" evidence="1">
    <location>
        <begin position="6"/>
        <end position="28"/>
    </location>
</feature>
<dbReference type="STRING" id="1637975.AN957_24195"/>
<sequence length="459" mass="52105">MLAIIIWLAVLTISVILFKKVSGSLSLFKPNLNSLIFYYSLFVSCYIGSLLIALDIDHYYMINKLDHEVYRYIGFGAVSFVMIMLPLSMFIVSKLAGFDAKKEFNHYLKKPVENTFTEKNEFYLIFLGLSLISMLAVAYTLLKTSQVPILELLKGNLSDLGQLRIDAARNFHGKVLIRNIFAIALTPLLSLIAYVYTVKTRQLKWGLLFLPLFACAVLISVYDLSKSPIIFYIIMFIFVQLYVGKLVLNRRKINKYIISGAVLIILMYVFIQGVNDLSSFLSYSSGPIGRIILAQIAPTFLHLNIFGESIPFLNGSSLPSILIGWFDIEQVRSARLVMANAFPNRIEDGTGGVLNTLFIAEAYANFGYLGILFGTIYVGVLIQLLYIIFIRLPKNPVFLCLFIYFSINIPRTLVGGFADFLFNPIWIFITCLFAGILLFIRIRLDLFSFFFKKKARNEL</sequence>
<dbReference type="NCBIfam" id="TIGR04370">
    <property type="entry name" value="glyco_rpt_poly"/>
    <property type="match status" value="1"/>
</dbReference>
<keyword evidence="3" id="KW-1185">Reference proteome</keyword>
<feature type="transmembrane region" description="Helical" evidence="1">
    <location>
        <begin position="203"/>
        <end position="222"/>
    </location>
</feature>
<evidence type="ECO:0000313" key="3">
    <source>
        <dbReference type="Proteomes" id="UP000050996"/>
    </source>
</evidence>
<feature type="transmembrane region" description="Helical" evidence="1">
    <location>
        <begin position="122"/>
        <end position="142"/>
    </location>
</feature>
<accession>A0A0Q3QUS0</accession>
<organism evidence="2 3">
    <name type="scientific">Cytobacillus solani</name>
    <dbReference type="NCBI Taxonomy" id="1637975"/>
    <lineage>
        <taxon>Bacteria</taxon>
        <taxon>Bacillati</taxon>
        <taxon>Bacillota</taxon>
        <taxon>Bacilli</taxon>
        <taxon>Bacillales</taxon>
        <taxon>Bacillaceae</taxon>
        <taxon>Cytobacillus</taxon>
    </lineage>
</organism>
<feature type="transmembrane region" description="Helical" evidence="1">
    <location>
        <begin position="35"/>
        <end position="54"/>
    </location>
</feature>
<keyword evidence="1" id="KW-0812">Transmembrane</keyword>
<dbReference type="PATRIC" id="fig|1637975.4.peg.4876"/>
<feature type="transmembrane region" description="Helical" evidence="1">
    <location>
        <begin position="424"/>
        <end position="444"/>
    </location>
</feature>
<comment type="caution">
    <text evidence="2">The sequence shown here is derived from an EMBL/GenBank/DDBJ whole genome shotgun (WGS) entry which is preliminary data.</text>
</comment>
<feature type="transmembrane region" description="Helical" evidence="1">
    <location>
        <begin position="176"/>
        <end position="196"/>
    </location>
</feature>
<keyword evidence="1" id="KW-0472">Membrane</keyword>
<evidence type="ECO:0008006" key="4">
    <source>
        <dbReference type="Google" id="ProtNLM"/>
    </source>
</evidence>
<evidence type="ECO:0000313" key="2">
    <source>
        <dbReference type="EMBL" id="KQL21352.1"/>
    </source>
</evidence>
<dbReference type="RefSeq" id="WP_053478722.1">
    <property type="nucleotide sequence ID" value="NZ_CP041305.1"/>
</dbReference>